<feature type="transmembrane region" description="Helical" evidence="5">
    <location>
        <begin position="94"/>
        <end position="116"/>
    </location>
</feature>
<dbReference type="Proteomes" id="UP000027981">
    <property type="component" value="Chromosome"/>
</dbReference>
<dbReference type="STRING" id="1343739.PAP_03480"/>
<dbReference type="InterPro" id="IPR013525">
    <property type="entry name" value="ABC2_TM"/>
</dbReference>
<gene>
    <name evidence="7" type="ORF">PAP_03480</name>
</gene>
<reference evidence="7 8" key="2">
    <citation type="journal article" date="2015" name="Genome Announc.">
        <title>Complete Genome Sequence of Hyperthermophilic Piezophilic Archaeon Palaeococcus pacificus DY20341T, Isolated from Deep-Sea Hydrothermal Sediments.</title>
        <authorList>
            <person name="Zeng X."/>
            <person name="Jebbar M."/>
            <person name="Shao Z."/>
        </authorList>
    </citation>
    <scope>NUCLEOTIDE SEQUENCE [LARGE SCALE GENOMIC DNA]</scope>
    <source>
        <strain evidence="7 8">DY20341</strain>
    </source>
</reference>
<feature type="transmembrane region" description="Helical" evidence="5">
    <location>
        <begin position="160"/>
        <end position="177"/>
    </location>
</feature>
<evidence type="ECO:0000313" key="7">
    <source>
        <dbReference type="EMBL" id="AIF69116.1"/>
    </source>
</evidence>
<feature type="transmembrane region" description="Helical" evidence="5">
    <location>
        <begin position="47"/>
        <end position="73"/>
    </location>
</feature>
<feature type="domain" description="ABC-2 type transporter transmembrane" evidence="6">
    <location>
        <begin position="42"/>
        <end position="228"/>
    </location>
</feature>
<evidence type="ECO:0000256" key="4">
    <source>
        <dbReference type="ARBA" id="ARBA00023136"/>
    </source>
</evidence>
<dbReference type="OrthoDB" id="86058at2157"/>
<dbReference type="Pfam" id="PF12698">
    <property type="entry name" value="ABC2_membrane_3"/>
    <property type="match status" value="1"/>
</dbReference>
<name>A0A075LSP9_9EURY</name>
<dbReference type="GO" id="GO:0140359">
    <property type="term" value="F:ABC-type transporter activity"/>
    <property type="evidence" value="ECO:0007669"/>
    <property type="project" value="InterPro"/>
</dbReference>
<proteinExistence type="predicted"/>
<dbReference type="HOGENOM" id="CLU_1182921_0_0_2"/>
<accession>A0A075LSP9</accession>
<evidence type="ECO:0000256" key="2">
    <source>
        <dbReference type="ARBA" id="ARBA00022692"/>
    </source>
</evidence>
<keyword evidence="8" id="KW-1185">Reference proteome</keyword>
<organism evidence="7 8">
    <name type="scientific">Palaeococcus pacificus DY20341</name>
    <dbReference type="NCBI Taxonomy" id="1343739"/>
    <lineage>
        <taxon>Archaea</taxon>
        <taxon>Methanobacteriati</taxon>
        <taxon>Methanobacteriota</taxon>
        <taxon>Thermococci</taxon>
        <taxon>Thermococcales</taxon>
        <taxon>Thermococcaceae</taxon>
        <taxon>Palaeococcus</taxon>
    </lineage>
</organism>
<dbReference type="RefSeq" id="WP_048164709.1">
    <property type="nucleotide sequence ID" value="NZ_CP006019.1"/>
</dbReference>
<keyword evidence="2 5" id="KW-0812">Transmembrane</keyword>
<dbReference type="EMBL" id="CP006019">
    <property type="protein sequence ID" value="AIF69116.1"/>
    <property type="molecule type" value="Genomic_DNA"/>
</dbReference>
<comment type="subcellular location">
    <subcellularLocation>
        <location evidence="1">Membrane</location>
        <topology evidence="1">Multi-pass membrane protein</topology>
    </subcellularLocation>
</comment>
<evidence type="ECO:0000256" key="3">
    <source>
        <dbReference type="ARBA" id="ARBA00022989"/>
    </source>
</evidence>
<dbReference type="AlphaFoldDB" id="A0A075LSP9"/>
<feature type="transmembrane region" description="Helical" evidence="5">
    <location>
        <begin position="23"/>
        <end position="41"/>
    </location>
</feature>
<feature type="transmembrane region" description="Helical" evidence="5">
    <location>
        <begin position="128"/>
        <end position="148"/>
    </location>
</feature>
<sequence length="234" mass="26922">MSFVRKFAAIYKTDLKLLRRDPMLLYSVAMALVLLLIVRYFKDRMGILYPVMALLTLIFIPMIFGMIPGFMMADEKENKTIQALQVIPISSEAFLVYRLTWASLITLVLTAIAPYILDVEVPQKGLLALMVLFLLEVWIYGLIITVLSESRMQALTVSKVIGWLLILPPAVKLVVLWRNLSTDWSKFTAFLPTYWAYKIFEGIPFNNYSDFPTALLVHVAWLLPLVLLFRRKIL</sequence>
<evidence type="ECO:0000259" key="6">
    <source>
        <dbReference type="Pfam" id="PF12698"/>
    </source>
</evidence>
<feature type="transmembrane region" description="Helical" evidence="5">
    <location>
        <begin position="211"/>
        <end position="229"/>
    </location>
</feature>
<evidence type="ECO:0000313" key="8">
    <source>
        <dbReference type="Proteomes" id="UP000027981"/>
    </source>
</evidence>
<evidence type="ECO:0000256" key="1">
    <source>
        <dbReference type="ARBA" id="ARBA00004141"/>
    </source>
</evidence>
<dbReference type="GeneID" id="24841824"/>
<keyword evidence="4 5" id="KW-0472">Membrane</keyword>
<dbReference type="GO" id="GO:0016020">
    <property type="term" value="C:membrane"/>
    <property type="evidence" value="ECO:0007669"/>
    <property type="project" value="UniProtKB-SubCell"/>
</dbReference>
<evidence type="ECO:0000256" key="5">
    <source>
        <dbReference type="SAM" id="Phobius"/>
    </source>
</evidence>
<protein>
    <submittedName>
        <fullName evidence="7">Permease</fullName>
    </submittedName>
</protein>
<dbReference type="KEGG" id="ppac:PAP_03480"/>
<dbReference type="eggNOG" id="arCOG05876">
    <property type="taxonomic scope" value="Archaea"/>
</dbReference>
<keyword evidence="3 5" id="KW-1133">Transmembrane helix</keyword>
<reference evidence="8" key="1">
    <citation type="submission" date="2013-06" db="EMBL/GenBank/DDBJ databases">
        <title>Complete Genome Sequence of Hyperthermophilic Palaeococcus pacificus DY20341T, Isolated from a Deep-Sea Hydrothermal Sediments.</title>
        <authorList>
            <person name="Zeng X."/>
            <person name="Shao Z."/>
        </authorList>
    </citation>
    <scope>NUCLEOTIDE SEQUENCE [LARGE SCALE GENOMIC DNA]</scope>
    <source>
        <strain evidence="8">DY20341</strain>
    </source>
</reference>